<dbReference type="Gene3D" id="3.40.50.11190">
    <property type="match status" value="1"/>
</dbReference>
<dbReference type="Gene3D" id="3.40.50.2000">
    <property type="entry name" value="Glycogen Phosphorylase B"/>
    <property type="match status" value="1"/>
</dbReference>
<proteinExistence type="predicted"/>
<dbReference type="AlphaFoldDB" id="E0RX80"/>
<feature type="active site" description="Proton acceptor" evidence="1">
    <location>
        <position position="16"/>
    </location>
</feature>
<name>E0RX80_BUTPB</name>
<feature type="binding site" evidence="2">
    <location>
        <position position="163"/>
    </location>
    <ligand>
        <name>substrate</name>
    </ligand>
</feature>
<organism evidence="3 4">
    <name type="scientific">Butyrivibrio proteoclasticus (strain ATCC 51982 / DSM 14932 / B316)</name>
    <name type="common">Clostridium proteoclasticum</name>
    <dbReference type="NCBI Taxonomy" id="515622"/>
    <lineage>
        <taxon>Bacteria</taxon>
        <taxon>Bacillati</taxon>
        <taxon>Bacillota</taxon>
        <taxon>Clostridia</taxon>
        <taxon>Lachnospirales</taxon>
        <taxon>Lachnospiraceae</taxon>
        <taxon>Butyrivibrio</taxon>
    </lineage>
</organism>
<dbReference type="NCBIfam" id="TIGR03590">
    <property type="entry name" value="PseG"/>
    <property type="match status" value="1"/>
</dbReference>
<evidence type="ECO:0000313" key="3">
    <source>
        <dbReference type="EMBL" id="ADL35291.1"/>
    </source>
</evidence>
<feature type="binding site" evidence="2">
    <location>
        <position position="275"/>
    </location>
    <ligand>
        <name>substrate</name>
    </ligand>
</feature>
<accession>E0RX80</accession>
<evidence type="ECO:0000256" key="2">
    <source>
        <dbReference type="PIRSR" id="PIRSR620023-2"/>
    </source>
</evidence>
<dbReference type="STRING" id="515622.bpr_I2558"/>
<dbReference type="RefSeq" id="WP_013281944.1">
    <property type="nucleotide sequence ID" value="NC_014387.1"/>
</dbReference>
<sequence length="366" mass="40491">MIGIRADANSIIATGHVMRCISIARAIKSLGEDVTFFVADDESLKLLGGSITENEFEVVVLGTDWQNMDSESEPLINELVTRNVKTLLVDSYQVTRTYFDKLKDVCRIAYLDDLSREAYPVNVLINYSGYSTNMGYDKAYQDVTGYNNEKTSLCLGLQYAPLRKQFYDPVSEAETDADTISSFSSRDCKHVLISTGGADMCNMLELLINMIIKSKLQNTAIWHIVVGDYVDDPDRIVSLIEGCSNIVIHRSVRNMAYLMNRCDIAVMAAGTMLTECAACGLPTIFYQVADNQKYNVVFWGASEGMFFAGDVSEGEANKMVVLDNIQSKIMNYLNGTESLKGMSDSLKSITDGRGAIRIARALMGQV</sequence>
<evidence type="ECO:0000256" key="1">
    <source>
        <dbReference type="PIRSR" id="PIRSR620023-1"/>
    </source>
</evidence>
<reference evidence="3 4" key="1">
    <citation type="journal article" date="2010" name="PLoS ONE">
        <title>The glycobiome of the rumen bacterium Butyrivibrio proteoclasticus B316(T) highlights adaptation to a polysaccharide-rich environment.</title>
        <authorList>
            <person name="Kelly W.J."/>
            <person name="Leahy S.C."/>
            <person name="Altermann E."/>
            <person name="Yeoman C.J."/>
            <person name="Dunne J.C."/>
            <person name="Kong Z."/>
            <person name="Pacheco D.M."/>
            <person name="Li D."/>
            <person name="Noel S.J."/>
            <person name="Moon C.D."/>
            <person name="Cookson A.L."/>
            <person name="Attwood G.T."/>
        </authorList>
    </citation>
    <scope>NUCLEOTIDE SEQUENCE [LARGE SCALE GENOMIC DNA]</scope>
    <source>
        <strain evidence="4">ATCC 51982 / DSM 14932 / B316</strain>
    </source>
</reference>
<keyword evidence="3" id="KW-0808">Transferase</keyword>
<keyword evidence="4" id="KW-1185">Reference proteome</keyword>
<dbReference type="HOGENOM" id="CLU_023406_1_1_9"/>
<dbReference type="KEGG" id="bpb:bpr_I2558"/>
<dbReference type="EMBL" id="CP001810">
    <property type="protein sequence ID" value="ADL35291.1"/>
    <property type="molecule type" value="Genomic_DNA"/>
</dbReference>
<dbReference type="eggNOG" id="COG3980">
    <property type="taxonomic scope" value="Bacteria"/>
</dbReference>
<dbReference type="InterPro" id="IPR020023">
    <property type="entry name" value="PseG"/>
</dbReference>
<gene>
    <name evidence="3" type="ordered locus">bpr_I2558</name>
</gene>
<dbReference type="Proteomes" id="UP000001299">
    <property type="component" value="Chromosome 1"/>
</dbReference>
<dbReference type="SUPFAM" id="SSF53756">
    <property type="entry name" value="UDP-Glycosyltransferase/glycogen phosphorylase"/>
    <property type="match status" value="1"/>
</dbReference>
<protein>
    <submittedName>
        <fullName evidence="3">Glycosyl transferase GT28 family</fullName>
    </submittedName>
</protein>
<dbReference type="GO" id="GO:0016740">
    <property type="term" value="F:transferase activity"/>
    <property type="evidence" value="ECO:0007669"/>
    <property type="project" value="UniProtKB-KW"/>
</dbReference>
<evidence type="ECO:0000313" key="4">
    <source>
        <dbReference type="Proteomes" id="UP000001299"/>
    </source>
</evidence>